<feature type="transmembrane region" description="Helical" evidence="7">
    <location>
        <begin position="123"/>
        <end position="145"/>
    </location>
</feature>
<proteinExistence type="inferred from homology"/>
<evidence type="ECO:0000256" key="1">
    <source>
        <dbReference type="ARBA" id="ARBA00004141"/>
    </source>
</evidence>
<sequence length="375" mass="41102">MTGVIFEDNAPNVAATIIVLTTISLVVYPMRVYTRVKGNAWGWDDWSMTVALIPYAALSVFCLGGSFLGIGVHKWKLTAAQNETGMMWFFFFECFYCLAIIPIKLSISFMLMRVAGPKKNYIYALWTMSSLFIIMNLISFFYIVFRCNPVSYAWNTNQPGGSCLPSTDLADIYYADTAVNIITDWFCALLPIPLLWDLKLNTNSKISVGFLLSLGVLASLSACIRLKYTVNLNSSDDYLFSVADVLIWGFAENGVGFIVGCISTLRPLFRKMFHLGDSTGGSGMKLSEGHGHSYGNSRGRLENGHGIGFMDPPPAYSGDSSKGKTKTAVTSSQLGRKTSADSGTGSEEYILQDITGVDMRSGIQVSRSVVQTRGD</sequence>
<feature type="transmembrane region" description="Helical" evidence="7">
    <location>
        <begin position="12"/>
        <end position="34"/>
    </location>
</feature>
<comment type="subcellular location">
    <subcellularLocation>
        <location evidence="1">Membrane</location>
        <topology evidence="1">Multi-pass membrane protein</topology>
    </subcellularLocation>
</comment>
<keyword evidence="2 7" id="KW-0812">Transmembrane</keyword>
<dbReference type="AlphaFoldDB" id="A0A139ILA9"/>
<accession>A0A139ILA9</accession>
<feature type="transmembrane region" description="Helical" evidence="7">
    <location>
        <begin position="88"/>
        <end position="111"/>
    </location>
</feature>
<reference evidence="9 10" key="1">
    <citation type="submission" date="2015-07" db="EMBL/GenBank/DDBJ databases">
        <title>Comparative genomics of the Sigatoka disease complex on banana suggests a link between parallel evolutionary changes in Pseudocercospora fijiensis and Pseudocercospora eumusae and increased virulence on the banana host.</title>
        <authorList>
            <person name="Chang T.-C."/>
            <person name="Salvucci A."/>
            <person name="Crous P.W."/>
            <person name="Stergiopoulos I."/>
        </authorList>
    </citation>
    <scope>NUCLEOTIDE SEQUENCE [LARGE SCALE GENOMIC DNA]</scope>
    <source>
        <strain evidence="9 10">CBS 116634</strain>
    </source>
</reference>
<dbReference type="InterPro" id="IPR052337">
    <property type="entry name" value="SAT4-like"/>
</dbReference>
<dbReference type="Pfam" id="PF20684">
    <property type="entry name" value="Fung_rhodopsin"/>
    <property type="match status" value="1"/>
</dbReference>
<evidence type="ECO:0000313" key="9">
    <source>
        <dbReference type="EMBL" id="KXT15563.1"/>
    </source>
</evidence>
<evidence type="ECO:0000256" key="3">
    <source>
        <dbReference type="ARBA" id="ARBA00022989"/>
    </source>
</evidence>
<dbReference type="PANTHER" id="PTHR33048">
    <property type="entry name" value="PTH11-LIKE INTEGRAL MEMBRANE PROTEIN (AFU_ORTHOLOGUE AFUA_5G11245)"/>
    <property type="match status" value="1"/>
</dbReference>
<feature type="transmembrane region" description="Helical" evidence="7">
    <location>
        <begin position="208"/>
        <end position="228"/>
    </location>
</feature>
<comment type="similarity">
    <text evidence="5">Belongs to the SAT4 family.</text>
</comment>
<evidence type="ECO:0000256" key="4">
    <source>
        <dbReference type="ARBA" id="ARBA00023136"/>
    </source>
</evidence>
<keyword evidence="10" id="KW-1185">Reference proteome</keyword>
<dbReference type="OrthoDB" id="4142200at2759"/>
<dbReference type="InterPro" id="IPR049326">
    <property type="entry name" value="Rhodopsin_dom_fungi"/>
</dbReference>
<feature type="region of interest" description="Disordered" evidence="6">
    <location>
        <begin position="307"/>
        <end position="348"/>
    </location>
</feature>
<evidence type="ECO:0000256" key="2">
    <source>
        <dbReference type="ARBA" id="ARBA00022692"/>
    </source>
</evidence>
<dbReference type="GO" id="GO:0016020">
    <property type="term" value="C:membrane"/>
    <property type="evidence" value="ECO:0007669"/>
    <property type="project" value="UniProtKB-SubCell"/>
</dbReference>
<feature type="transmembrane region" description="Helical" evidence="7">
    <location>
        <begin position="46"/>
        <end position="68"/>
    </location>
</feature>
<feature type="transmembrane region" description="Helical" evidence="7">
    <location>
        <begin position="172"/>
        <end position="196"/>
    </location>
</feature>
<feature type="transmembrane region" description="Helical" evidence="7">
    <location>
        <begin position="240"/>
        <end position="265"/>
    </location>
</feature>
<keyword evidence="4 7" id="KW-0472">Membrane</keyword>
<evidence type="ECO:0000256" key="7">
    <source>
        <dbReference type="SAM" id="Phobius"/>
    </source>
</evidence>
<evidence type="ECO:0000256" key="6">
    <source>
        <dbReference type="SAM" id="MobiDB-lite"/>
    </source>
</evidence>
<gene>
    <name evidence="9" type="ORF">AC579_6539</name>
</gene>
<comment type="caution">
    <text evidence="9">The sequence shown here is derived from an EMBL/GenBank/DDBJ whole genome shotgun (WGS) entry which is preliminary data.</text>
</comment>
<evidence type="ECO:0000313" key="10">
    <source>
        <dbReference type="Proteomes" id="UP000073492"/>
    </source>
</evidence>
<organism evidence="9 10">
    <name type="scientific">Pseudocercospora musae</name>
    <dbReference type="NCBI Taxonomy" id="113226"/>
    <lineage>
        <taxon>Eukaryota</taxon>
        <taxon>Fungi</taxon>
        <taxon>Dikarya</taxon>
        <taxon>Ascomycota</taxon>
        <taxon>Pezizomycotina</taxon>
        <taxon>Dothideomycetes</taxon>
        <taxon>Dothideomycetidae</taxon>
        <taxon>Mycosphaerellales</taxon>
        <taxon>Mycosphaerellaceae</taxon>
        <taxon>Pseudocercospora</taxon>
    </lineage>
</organism>
<feature type="compositionally biased region" description="Polar residues" evidence="6">
    <location>
        <begin position="327"/>
        <end position="345"/>
    </location>
</feature>
<keyword evidence="3 7" id="KW-1133">Transmembrane helix</keyword>
<dbReference type="EMBL" id="LFZO01000056">
    <property type="protein sequence ID" value="KXT15563.1"/>
    <property type="molecule type" value="Genomic_DNA"/>
</dbReference>
<evidence type="ECO:0000259" key="8">
    <source>
        <dbReference type="Pfam" id="PF20684"/>
    </source>
</evidence>
<dbReference type="PANTHER" id="PTHR33048:SF31">
    <property type="entry name" value="INTEGRAL MEMBRANE PROTEIN"/>
    <property type="match status" value="1"/>
</dbReference>
<name>A0A139ILA9_9PEZI</name>
<evidence type="ECO:0000256" key="5">
    <source>
        <dbReference type="ARBA" id="ARBA00038359"/>
    </source>
</evidence>
<protein>
    <recommendedName>
        <fullName evidence="8">Rhodopsin domain-containing protein</fullName>
    </recommendedName>
</protein>
<dbReference type="Proteomes" id="UP000073492">
    <property type="component" value="Unassembled WGS sequence"/>
</dbReference>
<feature type="domain" description="Rhodopsin" evidence="8">
    <location>
        <begin position="30"/>
        <end position="271"/>
    </location>
</feature>